<dbReference type="STRING" id="1225564.AA309_22505"/>
<evidence type="ECO:0000256" key="3">
    <source>
        <dbReference type="ARBA" id="ARBA00022519"/>
    </source>
</evidence>
<dbReference type="Gene3D" id="1.20.1540.10">
    <property type="entry name" value="Rhomboid-like"/>
    <property type="match status" value="1"/>
</dbReference>
<evidence type="ECO:0000256" key="5">
    <source>
        <dbReference type="ARBA" id="ARBA00022989"/>
    </source>
</evidence>
<feature type="transmembrane region" description="Helical" evidence="7">
    <location>
        <begin position="110"/>
        <end position="130"/>
    </location>
</feature>
<dbReference type="InterPro" id="IPR022764">
    <property type="entry name" value="Peptidase_S54_rhomboid_dom"/>
</dbReference>
<feature type="transmembrane region" description="Helical" evidence="7">
    <location>
        <begin position="74"/>
        <end position="98"/>
    </location>
</feature>
<feature type="transmembrane region" description="Helical" evidence="7">
    <location>
        <begin position="20"/>
        <end position="37"/>
    </location>
</feature>
<protein>
    <submittedName>
        <fullName evidence="9">Membrane protein</fullName>
    </submittedName>
</protein>
<dbReference type="OrthoDB" id="9813074at2"/>
<accession>A0A0H1REE4</accession>
<keyword evidence="4 7" id="KW-0812">Transmembrane</keyword>
<dbReference type="GO" id="GO:0016020">
    <property type="term" value="C:membrane"/>
    <property type="evidence" value="ECO:0007669"/>
    <property type="project" value="UniProtKB-SubCell"/>
</dbReference>
<comment type="caution">
    <text evidence="9">The sequence shown here is derived from an EMBL/GenBank/DDBJ whole genome shotgun (WGS) entry which is preliminary data.</text>
</comment>
<dbReference type="Proteomes" id="UP000035489">
    <property type="component" value="Unassembled WGS sequence"/>
</dbReference>
<comment type="subcellular location">
    <subcellularLocation>
        <location evidence="1">Membrane</location>
        <topology evidence="1">Multi-pass membrane protein</topology>
    </subcellularLocation>
</comment>
<evidence type="ECO:0000256" key="7">
    <source>
        <dbReference type="SAM" id="Phobius"/>
    </source>
</evidence>
<keyword evidence="6 7" id="KW-0472">Membrane</keyword>
<evidence type="ECO:0000256" key="2">
    <source>
        <dbReference type="ARBA" id="ARBA00022475"/>
    </source>
</evidence>
<keyword evidence="2" id="KW-1003">Cell membrane</keyword>
<dbReference type="GO" id="GO:0004252">
    <property type="term" value="F:serine-type endopeptidase activity"/>
    <property type="evidence" value="ECO:0007669"/>
    <property type="project" value="InterPro"/>
</dbReference>
<dbReference type="PANTHER" id="PTHR43066:SF26">
    <property type="entry name" value="RHOMBOID PROTEASE GLPG"/>
    <property type="match status" value="1"/>
</dbReference>
<dbReference type="AlphaFoldDB" id="A0A0H1REE4"/>
<keyword evidence="5 7" id="KW-1133">Transmembrane helix</keyword>
<feature type="transmembrane region" description="Helical" evidence="7">
    <location>
        <begin position="44"/>
        <end position="62"/>
    </location>
</feature>
<dbReference type="RefSeq" id="WP_047191273.1">
    <property type="nucleotide sequence ID" value="NZ_LCYG01000062.1"/>
</dbReference>
<organism evidence="9 10">
    <name type="scientific">Microvirga vignae</name>
    <dbReference type="NCBI Taxonomy" id="1225564"/>
    <lineage>
        <taxon>Bacteria</taxon>
        <taxon>Pseudomonadati</taxon>
        <taxon>Pseudomonadota</taxon>
        <taxon>Alphaproteobacteria</taxon>
        <taxon>Hyphomicrobiales</taxon>
        <taxon>Methylobacteriaceae</taxon>
        <taxon>Microvirga</taxon>
    </lineage>
</organism>
<dbReference type="PATRIC" id="fig|1225564.3.peg.5882"/>
<feature type="transmembrane region" description="Helical" evidence="7">
    <location>
        <begin position="150"/>
        <end position="167"/>
    </location>
</feature>
<feature type="domain" description="Peptidase S54 rhomboid" evidence="8">
    <location>
        <begin position="71"/>
        <end position="230"/>
    </location>
</feature>
<proteinExistence type="predicted"/>
<sequence length="249" mass="27030">MFLPLHDGVPLQHMKTPVVARSLIVACTLIHLVFVLGPLSQDEMVGGLGLIPAVLFGLEFLPEGYPFVPVWMTLFTNIFLHGSWFHLIGNMLFLWVFGDNVEDAMGHLRFLVFFVLCGAIASFVHAVASFTIVGAGTPESFMLPTPQRPLIGASGGVAGVVAAYVILYPRVRIWALFLGGIPLRLPAYWAIGFWLAVQLASAILGSDDGVGWFAHLGGFVAGAILIPLMRHRYDPVLARAAAQELQTPR</sequence>
<dbReference type="Pfam" id="PF01694">
    <property type="entry name" value="Rhomboid"/>
    <property type="match status" value="1"/>
</dbReference>
<evidence type="ECO:0000259" key="8">
    <source>
        <dbReference type="Pfam" id="PF01694"/>
    </source>
</evidence>
<keyword evidence="10" id="KW-1185">Reference proteome</keyword>
<evidence type="ECO:0000313" key="10">
    <source>
        <dbReference type="Proteomes" id="UP000035489"/>
    </source>
</evidence>
<dbReference type="EMBL" id="LCYG01000062">
    <property type="protein sequence ID" value="KLK90962.1"/>
    <property type="molecule type" value="Genomic_DNA"/>
</dbReference>
<gene>
    <name evidence="9" type="ORF">AA309_22505</name>
</gene>
<evidence type="ECO:0000256" key="4">
    <source>
        <dbReference type="ARBA" id="ARBA00022692"/>
    </source>
</evidence>
<reference evidence="9 10" key="1">
    <citation type="submission" date="2015-05" db="EMBL/GenBank/DDBJ databases">
        <title>Draft genome sequence of Microvirga vignae strain BR3299, a novel nitrogen fixing bacteria isolated from Brazil semi-aired region.</title>
        <authorList>
            <person name="Zilli J.E."/>
            <person name="Passos S.R."/>
            <person name="Leite J."/>
            <person name="Baldani J.I."/>
            <person name="Xavier G.R."/>
            <person name="Rumjaneck N.G."/>
            <person name="Simoes-Araujo J.L."/>
        </authorList>
    </citation>
    <scope>NUCLEOTIDE SEQUENCE [LARGE SCALE GENOMIC DNA]</scope>
    <source>
        <strain evidence="9 10">BR3299</strain>
    </source>
</reference>
<name>A0A0H1REE4_9HYPH</name>
<keyword evidence="3" id="KW-0997">Cell inner membrane</keyword>
<dbReference type="SUPFAM" id="SSF144091">
    <property type="entry name" value="Rhomboid-like"/>
    <property type="match status" value="1"/>
</dbReference>
<dbReference type="PANTHER" id="PTHR43066">
    <property type="entry name" value="RHOMBOID-RELATED PROTEIN"/>
    <property type="match status" value="1"/>
</dbReference>
<evidence type="ECO:0000313" key="9">
    <source>
        <dbReference type="EMBL" id="KLK90962.1"/>
    </source>
</evidence>
<evidence type="ECO:0000256" key="1">
    <source>
        <dbReference type="ARBA" id="ARBA00004141"/>
    </source>
</evidence>
<dbReference type="InterPro" id="IPR035952">
    <property type="entry name" value="Rhomboid-like_sf"/>
</dbReference>
<evidence type="ECO:0000256" key="6">
    <source>
        <dbReference type="ARBA" id="ARBA00023136"/>
    </source>
</evidence>
<feature type="transmembrane region" description="Helical" evidence="7">
    <location>
        <begin position="210"/>
        <end position="229"/>
    </location>
</feature>